<dbReference type="AlphaFoldDB" id="A0A518D754"/>
<accession>A0A518D754</accession>
<gene>
    <name evidence="2" type="ORF">Pla175_06440</name>
</gene>
<dbReference type="EMBL" id="CP036291">
    <property type="protein sequence ID" value="QDU87285.1"/>
    <property type="molecule type" value="Genomic_DNA"/>
</dbReference>
<evidence type="ECO:0000313" key="3">
    <source>
        <dbReference type="Proteomes" id="UP000317429"/>
    </source>
</evidence>
<dbReference type="KEGG" id="pnd:Pla175_06440"/>
<organism evidence="2 3">
    <name type="scientific">Pirellulimonas nuda</name>
    <dbReference type="NCBI Taxonomy" id="2528009"/>
    <lineage>
        <taxon>Bacteria</taxon>
        <taxon>Pseudomonadati</taxon>
        <taxon>Planctomycetota</taxon>
        <taxon>Planctomycetia</taxon>
        <taxon>Pirellulales</taxon>
        <taxon>Lacipirellulaceae</taxon>
        <taxon>Pirellulimonas</taxon>
    </lineage>
</organism>
<dbReference type="RefSeq" id="WP_145281255.1">
    <property type="nucleotide sequence ID" value="NZ_CP036291.1"/>
</dbReference>
<evidence type="ECO:0000313" key="2">
    <source>
        <dbReference type="EMBL" id="QDU87285.1"/>
    </source>
</evidence>
<reference evidence="2 3" key="1">
    <citation type="submission" date="2019-02" db="EMBL/GenBank/DDBJ databases">
        <title>Deep-cultivation of Planctomycetes and their phenomic and genomic characterization uncovers novel biology.</title>
        <authorList>
            <person name="Wiegand S."/>
            <person name="Jogler M."/>
            <person name="Boedeker C."/>
            <person name="Pinto D."/>
            <person name="Vollmers J."/>
            <person name="Rivas-Marin E."/>
            <person name="Kohn T."/>
            <person name="Peeters S.H."/>
            <person name="Heuer A."/>
            <person name="Rast P."/>
            <person name="Oberbeckmann S."/>
            <person name="Bunk B."/>
            <person name="Jeske O."/>
            <person name="Meyerdierks A."/>
            <person name="Storesund J.E."/>
            <person name="Kallscheuer N."/>
            <person name="Luecker S."/>
            <person name="Lage O.M."/>
            <person name="Pohl T."/>
            <person name="Merkel B.J."/>
            <person name="Hornburger P."/>
            <person name="Mueller R.-W."/>
            <person name="Bruemmer F."/>
            <person name="Labrenz M."/>
            <person name="Spormann A.M."/>
            <person name="Op den Camp H."/>
            <person name="Overmann J."/>
            <person name="Amann R."/>
            <person name="Jetten M.S.M."/>
            <person name="Mascher T."/>
            <person name="Medema M.H."/>
            <person name="Devos D.P."/>
            <person name="Kaster A.-K."/>
            <person name="Ovreas L."/>
            <person name="Rohde M."/>
            <person name="Galperin M.Y."/>
            <person name="Jogler C."/>
        </authorList>
    </citation>
    <scope>NUCLEOTIDE SEQUENCE [LARGE SCALE GENOMIC DNA]</scope>
    <source>
        <strain evidence="2 3">Pla175</strain>
    </source>
</reference>
<keyword evidence="1" id="KW-1133">Transmembrane helix</keyword>
<dbReference type="Gene3D" id="3.90.10.10">
    <property type="entry name" value="Cytochrome C3"/>
    <property type="match status" value="3"/>
</dbReference>
<keyword evidence="1" id="KW-0812">Transmembrane</keyword>
<feature type="transmembrane region" description="Helical" evidence="1">
    <location>
        <begin position="97"/>
        <end position="117"/>
    </location>
</feature>
<dbReference type="OrthoDB" id="9814800at2"/>
<sequence length="643" mass="68472">MRRGPQQFAGGEYDRPGAAWVCGLSIDGAPCPIGPSTRGRCPGACECAPRREGDRWVCSRSEARGGPCPSGPTPTGPCPHTHVCKPARSLRSRRGRMMTTVMLFAVGGLAMLLGSAWSREAIVPGPLSRQHAQIIGAADTQGRCALCHGAADQSLAGWIGDAAGGARPGPSQPELCVKCHQTLIDPALALAAHSLPADAFPAGSDARSVACSACHQEHHGADHNLSAVSNGRCQACHTQRFTSLADHPSFAAWPYEKRTPIHFNHASHQAKHFPQEKQQFECVACHTPGPTGDVQLTVGYEQGCASCHDQGVRSSTEEGIAWIALPTLDAEALAGAGLPLANWPEGAVGDFDGELPASMKLLLAADPEARAAIQRLGPDFSFFDIDPDEPAQVADAAILAGAIQRLVDELTTGGQPALAARFSAMLPPGYDVTPLVGGAPTPWFADRFGRWVRGDPPDEPAGEVTTGWVVDDASLSLRYLPSGHADPWMTAWLDALAALPDADAPLRDAALREWAGPNSAGRCATCHSLQRQGDHLAFGWRPHDRTTEARGFTRFSHRPHLVQPELRDCRHCHQIDTGAEVSASYASLDPAVFVSEFRPIDKSACAGCHRPHAAGDGCTQCHNYHVDPKGLDRRHEALTRPLR</sequence>
<evidence type="ECO:0000256" key="1">
    <source>
        <dbReference type="SAM" id="Phobius"/>
    </source>
</evidence>
<keyword evidence="3" id="KW-1185">Reference proteome</keyword>
<keyword evidence="1" id="KW-0472">Membrane</keyword>
<proteinExistence type="predicted"/>
<name>A0A518D754_9BACT</name>
<dbReference type="SUPFAM" id="SSF48695">
    <property type="entry name" value="Multiheme cytochromes"/>
    <property type="match status" value="2"/>
</dbReference>
<dbReference type="InterPro" id="IPR036280">
    <property type="entry name" value="Multihaem_cyt_sf"/>
</dbReference>
<dbReference type="Proteomes" id="UP000317429">
    <property type="component" value="Chromosome"/>
</dbReference>
<protein>
    <submittedName>
        <fullName evidence="2">Doubled CXXCH motif (Paired_CXXCH_1)</fullName>
    </submittedName>
</protein>